<evidence type="ECO:0000313" key="1">
    <source>
        <dbReference type="EMBL" id="JAE36987.1"/>
    </source>
</evidence>
<sequence>MSDVAYTYANNDEPVSFIVLSLQNSYALSM</sequence>
<dbReference type="EMBL" id="GBRH01160909">
    <property type="protein sequence ID" value="JAE36987.1"/>
    <property type="molecule type" value="Transcribed_RNA"/>
</dbReference>
<name>A0A0A9HJP9_ARUDO</name>
<protein>
    <submittedName>
        <fullName evidence="1">Uncharacterized protein</fullName>
    </submittedName>
</protein>
<reference evidence="1" key="2">
    <citation type="journal article" date="2015" name="Data Brief">
        <title>Shoot transcriptome of the giant reed, Arundo donax.</title>
        <authorList>
            <person name="Barrero R.A."/>
            <person name="Guerrero F.D."/>
            <person name="Moolhuijzen P."/>
            <person name="Goolsby J.A."/>
            <person name="Tidwell J."/>
            <person name="Bellgard S.E."/>
            <person name="Bellgard M.I."/>
        </authorList>
    </citation>
    <scope>NUCLEOTIDE SEQUENCE</scope>
    <source>
        <tissue evidence="1">Shoot tissue taken approximately 20 cm above the soil surface</tissue>
    </source>
</reference>
<dbReference type="AlphaFoldDB" id="A0A0A9HJP9"/>
<reference evidence="1" key="1">
    <citation type="submission" date="2014-09" db="EMBL/GenBank/DDBJ databases">
        <authorList>
            <person name="Magalhaes I.L.F."/>
            <person name="Oliveira U."/>
            <person name="Santos F.R."/>
            <person name="Vidigal T.H.D.A."/>
            <person name="Brescovit A.D."/>
            <person name="Santos A.J."/>
        </authorList>
    </citation>
    <scope>NUCLEOTIDE SEQUENCE</scope>
    <source>
        <tissue evidence="1">Shoot tissue taken approximately 20 cm above the soil surface</tissue>
    </source>
</reference>
<organism evidence="1">
    <name type="scientific">Arundo donax</name>
    <name type="common">Giant reed</name>
    <name type="synonym">Donax arundinaceus</name>
    <dbReference type="NCBI Taxonomy" id="35708"/>
    <lineage>
        <taxon>Eukaryota</taxon>
        <taxon>Viridiplantae</taxon>
        <taxon>Streptophyta</taxon>
        <taxon>Embryophyta</taxon>
        <taxon>Tracheophyta</taxon>
        <taxon>Spermatophyta</taxon>
        <taxon>Magnoliopsida</taxon>
        <taxon>Liliopsida</taxon>
        <taxon>Poales</taxon>
        <taxon>Poaceae</taxon>
        <taxon>PACMAD clade</taxon>
        <taxon>Arundinoideae</taxon>
        <taxon>Arundineae</taxon>
        <taxon>Arundo</taxon>
    </lineage>
</organism>
<accession>A0A0A9HJP9</accession>
<proteinExistence type="predicted"/>